<protein>
    <submittedName>
        <fullName evidence="1">Uncharacterized protein</fullName>
    </submittedName>
</protein>
<dbReference type="AlphaFoldDB" id="A0A2T9WTS6"/>
<comment type="caution">
    <text evidence="1">The sequence shown here is derived from an EMBL/GenBank/DDBJ whole genome shotgun (WGS) entry which is preliminary data.</text>
</comment>
<sequence>MCTDHSDKLFNLYDSFQSISFKEDIRNSIIDIYNIVNLGVPTDIDIHIRANVLMDLNNPIKENPEIAKHTHLKKFRYNNGRTNIEITWNFLWPHQSY</sequence>
<accession>A0A2T9WTS6</accession>
<reference evidence="1 2" key="1">
    <citation type="journal article" date="2015" name="Appl. Environ. Microbiol.">
        <title>Nanoarchaeota, Their Sulfolobales Host, and Nanoarchaeota Virus Distribution across Yellowstone National Park Hot Springs.</title>
        <authorList>
            <person name="Munson-McGee J.H."/>
            <person name="Field E.K."/>
            <person name="Bateson M."/>
            <person name="Rooney C."/>
            <person name="Stepanauskas R."/>
            <person name="Young M.J."/>
        </authorList>
    </citation>
    <scope>NUCLEOTIDE SEQUENCE [LARGE SCALE GENOMIC DNA]</scope>
    <source>
        <strain evidence="1">SCGC AB-777_O03</strain>
    </source>
</reference>
<organism evidence="1 2">
    <name type="scientific">Nanobsidianus stetteri</name>
    <dbReference type="NCBI Taxonomy" id="1294122"/>
    <lineage>
        <taxon>Archaea</taxon>
        <taxon>Nanobdellota</taxon>
        <taxon>Candidatus Nanoarchaeia</taxon>
        <taxon>Nanoarchaeales</taxon>
        <taxon>Nanopusillaceae</taxon>
        <taxon>Candidatus Nanobsidianus</taxon>
    </lineage>
</organism>
<name>A0A2T9WTS6_NANST</name>
<dbReference type="EMBL" id="QEFH01000009">
    <property type="protein sequence ID" value="PVU71254.1"/>
    <property type="molecule type" value="Genomic_DNA"/>
</dbReference>
<gene>
    <name evidence="1" type="ORF">DDW05_01610</name>
</gene>
<dbReference type="Proteomes" id="UP000245908">
    <property type="component" value="Unassembled WGS sequence"/>
</dbReference>
<evidence type="ECO:0000313" key="1">
    <source>
        <dbReference type="EMBL" id="PVU71254.1"/>
    </source>
</evidence>
<evidence type="ECO:0000313" key="2">
    <source>
        <dbReference type="Proteomes" id="UP000245908"/>
    </source>
</evidence>
<proteinExistence type="predicted"/>